<dbReference type="InterPro" id="IPR000182">
    <property type="entry name" value="GNAT_dom"/>
</dbReference>
<sequence length="281" mass="31779">MEDFARRKDIPALKKIWAACFGGEREYADFYYRTRFRPKETLVWRENGLPVSMMTLMPLTIAGQTGAYIYAVATLPEYRGRGLVRKLSAFAENVLRQQGRTFMALVPAEPSLFAFYEKLGYRTSFFLWEKELSCPEGGRARTSFARCPFGKFAKLRAEYLSGFPGGAAHPKGELRYIYKELCRYNGGVFTFLEDGAEEYAAFTRTEGGLWLRECSAKDPLPAAETLLFQTGLHKARICCGWEFPGASRIPYGMGKALLPDGNTGPLEQLFSPPFYMSLMLE</sequence>
<dbReference type="Pfam" id="PF13527">
    <property type="entry name" value="Acetyltransf_9"/>
    <property type="match status" value="1"/>
</dbReference>
<dbReference type="EMBL" id="DVJP01000077">
    <property type="protein sequence ID" value="HIS77529.1"/>
    <property type="molecule type" value="Genomic_DNA"/>
</dbReference>
<name>A0A9D1K0D2_9FIRM</name>
<dbReference type="InterPro" id="IPR016181">
    <property type="entry name" value="Acyl_CoA_acyltransferase"/>
</dbReference>
<comment type="caution">
    <text evidence="4">The sequence shown here is derived from an EMBL/GenBank/DDBJ whole genome shotgun (WGS) entry which is preliminary data.</text>
</comment>
<keyword evidence="1" id="KW-0808">Transferase</keyword>
<keyword evidence="2" id="KW-0012">Acyltransferase</keyword>
<dbReference type="PROSITE" id="PS51186">
    <property type="entry name" value="GNAT"/>
    <property type="match status" value="1"/>
</dbReference>
<dbReference type="CDD" id="cd04301">
    <property type="entry name" value="NAT_SF"/>
    <property type="match status" value="1"/>
</dbReference>
<protein>
    <submittedName>
        <fullName evidence="4">GNAT family N-acetyltransferase</fullName>
    </submittedName>
</protein>
<dbReference type="SUPFAM" id="SSF55729">
    <property type="entry name" value="Acyl-CoA N-acyltransferases (Nat)"/>
    <property type="match status" value="1"/>
</dbReference>
<proteinExistence type="predicted"/>
<evidence type="ECO:0000259" key="3">
    <source>
        <dbReference type="PROSITE" id="PS51186"/>
    </source>
</evidence>
<evidence type="ECO:0000256" key="1">
    <source>
        <dbReference type="ARBA" id="ARBA00022679"/>
    </source>
</evidence>
<feature type="domain" description="N-acetyltransferase" evidence="3">
    <location>
        <begin position="1"/>
        <end position="137"/>
    </location>
</feature>
<dbReference type="Gene3D" id="3.40.630.30">
    <property type="match status" value="1"/>
</dbReference>
<evidence type="ECO:0000313" key="5">
    <source>
        <dbReference type="Proteomes" id="UP000824002"/>
    </source>
</evidence>
<dbReference type="GO" id="GO:0016747">
    <property type="term" value="F:acyltransferase activity, transferring groups other than amino-acyl groups"/>
    <property type="evidence" value="ECO:0007669"/>
    <property type="project" value="InterPro"/>
</dbReference>
<dbReference type="InterPro" id="IPR050680">
    <property type="entry name" value="YpeA/RimI_acetyltransf"/>
</dbReference>
<evidence type="ECO:0000256" key="2">
    <source>
        <dbReference type="ARBA" id="ARBA00023315"/>
    </source>
</evidence>
<organism evidence="4 5">
    <name type="scientific">Candidatus Merdivicinus excrementipullorum</name>
    <dbReference type="NCBI Taxonomy" id="2840867"/>
    <lineage>
        <taxon>Bacteria</taxon>
        <taxon>Bacillati</taxon>
        <taxon>Bacillota</taxon>
        <taxon>Clostridia</taxon>
        <taxon>Eubacteriales</taxon>
        <taxon>Oscillospiraceae</taxon>
        <taxon>Oscillospiraceae incertae sedis</taxon>
        <taxon>Candidatus Merdivicinus</taxon>
    </lineage>
</organism>
<reference evidence="4" key="2">
    <citation type="journal article" date="2021" name="PeerJ">
        <title>Extensive microbial diversity within the chicken gut microbiome revealed by metagenomics and culture.</title>
        <authorList>
            <person name="Gilroy R."/>
            <person name="Ravi A."/>
            <person name="Getino M."/>
            <person name="Pursley I."/>
            <person name="Horton D.L."/>
            <person name="Alikhan N.F."/>
            <person name="Baker D."/>
            <person name="Gharbi K."/>
            <person name="Hall N."/>
            <person name="Watson M."/>
            <person name="Adriaenssens E.M."/>
            <person name="Foster-Nyarko E."/>
            <person name="Jarju S."/>
            <person name="Secka A."/>
            <person name="Antonio M."/>
            <person name="Oren A."/>
            <person name="Chaudhuri R.R."/>
            <person name="La Ragione R."/>
            <person name="Hildebrand F."/>
            <person name="Pallen M.J."/>
        </authorList>
    </citation>
    <scope>NUCLEOTIDE SEQUENCE</scope>
    <source>
        <strain evidence="4">CHK199-13235</strain>
    </source>
</reference>
<reference evidence="4" key="1">
    <citation type="submission" date="2020-10" db="EMBL/GenBank/DDBJ databases">
        <authorList>
            <person name="Gilroy R."/>
        </authorList>
    </citation>
    <scope>NUCLEOTIDE SEQUENCE</scope>
    <source>
        <strain evidence="4">CHK199-13235</strain>
    </source>
</reference>
<evidence type="ECO:0000313" key="4">
    <source>
        <dbReference type="EMBL" id="HIS77529.1"/>
    </source>
</evidence>
<accession>A0A9D1K0D2</accession>
<dbReference type="PANTHER" id="PTHR43420">
    <property type="entry name" value="ACETYLTRANSFERASE"/>
    <property type="match status" value="1"/>
</dbReference>
<dbReference type="AlphaFoldDB" id="A0A9D1K0D2"/>
<gene>
    <name evidence="4" type="ORF">IAB51_12090</name>
</gene>
<dbReference type="PANTHER" id="PTHR43420:SF47">
    <property type="entry name" value="N-ACETYLTRANSFERASE DOMAIN-CONTAINING PROTEIN"/>
    <property type="match status" value="1"/>
</dbReference>
<dbReference type="Proteomes" id="UP000824002">
    <property type="component" value="Unassembled WGS sequence"/>
</dbReference>